<organism evidence="2 3">
    <name type="scientific">Nephila pilipes</name>
    <name type="common">Giant wood spider</name>
    <name type="synonym">Nephila maculata</name>
    <dbReference type="NCBI Taxonomy" id="299642"/>
    <lineage>
        <taxon>Eukaryota</taxon>
        <taxon>Metazoa</taxon>
        <taxon>Ecdysozoa</taxon>
        <taxon>Arthropoda</taxon>
        <taxon>Chelicerata</taxon>
        <taxon>Arachnida</taxon>
        <taxon>Araneae</taxon>
        <taxon>Araneomorphae</taxon>
        <taxon>Entelegynae</taxon>
        <taxon>Araneoidea</taxon>
        <taxon>Nephilidae</taxon>
        <taxon>Nephila</taxon>
    </lineage>
</organism>
<sequence length="173" mass="19766">MKPKGKTAYRFPTPVVPLNHASKRFPRQQQFIKSGNPSLSEEFNTIEPTSQRDWTRGGGKAEKGPHRERNAGLYQEASPMYRQGSRAMIDLAADERHSSERVEKHEGGGAPPRRIPRGAMSRGTSLHVLGQPVIFYVPFEKIYLRTAFLEGFIHTLPLPFRLNHFLQNRKKLF</sequence>
<dbReference type="EMBL" id="BMAW01109704">
    <property type="protein sequence ID" value="GFT39846.1"/>
    <property type="molecule type" value="Genomic_DNA"/>
</dbReference>
<gene>
    <name evidence="2" type="ORF">NPIL_56771</name>
</gene>
<comment type="caution">
    <text evidence="2">The sequence shown here is derived from an EMBL/GenBank/DDBJ whole genome shotgun (WGS) entry which is preliminary data.</text>
</comment>
<accession>A0A8X6NZK9</accession>
<feature type="compositionally biased region" description="Polar residues" evidence="1">
    <location>
        <begin position="38"/>
        <end position="52"/>
    </location>
</feature>
<evidence type="ECO:0000313" key="2">
    <source>
        <dbReference type="EMBL" id="GFT39846.1"/>
    </source>
</evidence>
<feature type="compositionally biased region" description="Basic and acidic residues" evidence="1">
    <location>
        <begin position="96"/>
        <end position="107"/>
    </location>
</feature>
<dbReference type="OrthoDB" id="10345049at2759"/>
<feature type="region of interest" description="Disordered" evidence="1">
    <location>
        <begin position="96"/>
        <end position="117"/>
    </location>
</feature>
<evidence type="ECO:0000313" key="3">
    <source>
        <dbReference type="Proteomes" id="UP000887013"/>
    </source>
</evidence>
<proteinExistence type="predicted"/>
<evidence type="ECO:0000256" key="1">
    <source>
        <dbReference type="SAM" id="MobiDB-lite"/>
    </source>
</evidence>
<feature type="region of interest" description="Disordered" evidence="1">
    <location>
        <begin position="38"/>
        <end position="76"/>
    </location>
</feature>
<dbReference type="AlphaFoldDB" id="A0A8X6NZK9"/>
<dbReference type="Proteomes" id="UP000887013">
    <property type="component" value="Unassembled WGS sequence"/>
</dbReference>
<reference evidence="2" key="1">
    <citation type="submission" date="2020-08" db="EMBL/GenBank/DDBJ databases">
        <title>Multicomponent nature underlies the extraordinary mechanical properties of spider dragline silk.</title>
        <authorList>
            <person name="Kono N."/>
            <person name="Nakamura H."/>
            <person name="Mori M."/>
            <person name="Yoshida Y."/>
            <person name="Ohtoshi R."/>
            <person name="Malay A.D."/>
            <person name="Moran D.A.P."/>
            <person name="Tomita M."/>
            <person name="Numata K."/>
            <person name="Arakawa K."/>
        </authorList>
    </citation>
    <scope>NUCLEOTIDE SEQUENCE</scope>
</reference>
<feature type="compositionally biased region" description="Basic and acidic residues" evidence="1">
    <location>
        <begin position="53"/>
        <end position="70"/>
    </location>
</feature>
<name>A0A8X6NZK9_NEPPI</name>
<keyword evidence="3" id="KW-1185">Reference proteome</keyword>
<protein>
    <submittedName>
        <fullName evidence="2">Uncharacterized protein</fullName>
    </submittedName>
</protein>